<keyword evidence="2" id="KW-0808">Transferase</keyword>
<sequence length="147" mass="16807">MIDLATQEDLTEINQLIETIFTQETLTKITTEGYDNFLRFISQSSLLQRMEGGSKIWLYKMNLELVGVLEINQKNHIFLYFVKKQYRGKKIGKTLFNHVKNEVSGDITANSTDYALPIYQKLGFVQTGIPINCGGIIVSPVIFRQKP</sequence>
<dbReference type="InterPro" id="IPR016181">
    <property type="entry name" value="Acyl_CoA_acyltransferase"/>
</dbReference>
<dbReference type="STRING" id="41431.PCC8801_0180"/>
<gene>
    <name evidence="2" type="ordered locus">PCC8801_0180</name>
</gene>
<dbReference type="InterPro" id="IPR052564">
    <property type="entry name" value="N-acetyltrans/Recomb-assoc"/>
</dbReference>
<reference evidence="3" key="1">
    <citation type="journal article" date="2011" name="MBio">
        <title>Novel metabolic attributes of the genus Cyanothece, comprising a group of unicellular nitrogen-fixing Cyanobacteria.</title>
        <authorList>
            <person name="Bandyopadhyay A."/>
            <person name="Elvitigala T."/>
            <person name="Welsh E."/>
            <person name="Stockel J."/>
            <person name="Liberton M."/>
            <person name="Min H."/>
            <person name="Sherman L.A."/>
            <person name="Pakrasi H.B."/>
        </authorList>
    </citation>
    <scope>NUCLEOTIDE SEQUENCE [LARGE SCALE GENOMIC DNA]</scope>
    <source>
        <strain evidence="3">PCC 8801</strain>
    </source>
</reference>
<dbReference type="GO" id="GO:0016747">
    <property type="term" value="F:acyltransferase activity, transferring groups other than amino-acyl groups"/>
    <property type="evidence" value="ECO:0007669"/>
    <property type="project" value="InterPro"/>
</dbReference>
<dbReference type="eggNOG" id="COG1247">
    <property type="taxonomic scope" value="Bacteria"/>
</dbReference>
<dbReference type="SUPFAM" id="SSF55729">
    <property type="entry name" value="Acyl-CoA N-acyltransferases (Nat)"/>
    <property type="match status" value="1"/>
</dbReference>
<dbReference type="InterPro" id="IPR000182">
    <property type="entry name" value="GNAT_dom"/>
</dbReference>
<dbReference type="PROSITE" id="PS51186">
    <property type="entry name" value="GNAT"/>
    <property type="match status" value="1"/>
</dbReference>
<dbReference type="KEGG" id="cyp:PCC8801_0180"/>
<dbReference type="PANTHER" id="PTHR43451:SF1">
    <property type="entry name" value="ACETYLTRANSFERASE"/>
    <property type="match status" value="1"/>
</dbReference>
<evidence type="ECO:0000259" key="1">
    <source>
        <dbReference type="PROSITE" id="PS51186"/>
    </source>
</evidence>
<accession>B7K1X7</accession>
<evidence type="ECO:0000313" key="3">
    <source>
        <dbReference type="Proteomes" id="UP000008204"/>
    </source>
</evidence>
<keyword evidence="3" id="KW-1185">Reference proteome</keyword>
<feature type="domain" description="N-acetyltransferase" evidence="1">
    <location>
        <begin position="1"/>
        <end position="147"/>
    </location>
</feature>
<dbReference type="Proteomes" id="UP000008204">
    <property type="component" value="Chromosome"/>
</dbReference>
<dbReference type="Pfam" id="PF13673">
    <property type="entry name" value="Acetyltransf_10"/>
    <property type="match status" value="1"/>
</dbReference>
<dbReference type="CDD" id="cd04301">
    <property type="entry name" value="NAT_SF"/>
    <property type="match status" value="1"/>
</dbReference>
<dbReference type="AlphaFoldDB" id="B7K1X7"/>
<name>B7K1X7_RIPO1</name>
<dbReference type="PANTHER" id="PTHR43451">
    <property type="entry name" value="ACETYLTRANSFERASE (GNAT) FAMILY PROTEIN"/>
    <property type="match status" value="1"/>
</dbReference>
<proteinExistence type="predicted"/>
<evidence type="ECO:0000313" key="2">
    <source>
        <dbReference type="EMBL" id="ACK64284.1"/>
    </source>
</evidence>
<organism evidence="2 3">
    <name type="scientific">Rippkaea orientalis (strain PCC 8801 / RF-1)</name>
    <name type="common">Cyanothece sp. (strain PCC 8801)</name>
    <dbReference type="NCBI Taxonomy" id="41431"/>
    <lineage>
        <taxon>Bacteria</taxon>
        <taxon>Bacillati</taxon>
        <taxon>Cyanobacteriota</taxon>
        <taxon>Cyanophyceae</taxon>
        <taxon>Oscillatoriophycideae</taxon>
        <taxon>Chroococcales</taxon>
        <taxon>Aphanothecaceae</taxon>
        <taxon>Rippkaea</taxon>
        <taxon>Rippkaea orientalis</taxon>
    </lineage>
</organism>
<dbReference type="HOGENOM" id="CLU_120448_0_0_3"/>
<protein>
    <submittedName>
        <fullName evidence="2">GCN5-related N-acetyltransferase</fullName>
    </submittedName>
</protein>
<dbReference type="OrthoDB" id="88131at2"/>
<dbReference type="EMBL" id="CP001287">
    <property type="protein sequence ID" value="ACK64284.1"/>
    <property type="molecule type" value="Genomic_DNA"/>
</dbReference>
<dbReference type="Gene3D" id="3.40.630.30">
    <property type="match status" value="1"/>
</dbReference>